<comment type="caution">
    <text evidence="2">The sequence shown here is derived from an EMBL/GenBank/DDBJ whole genome shotgun (WGS) entry which is preliminary data.</text>
</comment>
<feature type="transmembrane region" description="Helical" evidence="1">
    <location>
        <begin position="238"/>
        <end position="256"/>
    </location>
</feature>
<feature type="transmembrane region" description="Helical" evidence="1">
    <location>
        <begin position="66"/>
        <end position="87"/>
    </location>
</feature>
<protein>
    <submittedName>
        <fullName evidence="2">MFS transporter</fullName>
    </submittedName>
</protein>
<feature type="transmembrane region" description="Helical" evidence="1">
    <location>
        <begin position="163"/>
        <end position="186"/>
    </location>
</feature>
<feature type="transmembrane region" description="Helical" evidence="1">
    <location>
        <begin position="405"/>
        <end position="423"/>
    </location>
</feature>
<dbReference type="SUPFAM" id="SSF103473">
    <property type="entry name" value="MFS general substrate transporter"/>
    <property type="match status" value="1"/>
</dbReference>
<accession>A0A2U2ND22</accession>
<dbReference type="Gene3D" id="1.20.1250.20">
    <property type="entry name" value="MFS general substrate transporter like domains"/>
    <property type="match status" value="1"/>
</dbReference>
<dbReference type="InterPro" id="IPR039672">
    <property type="entry name" value="MFS_2"/>
</dbReference>
<dbReference type="Pfam" id="PF13347">
    <property type="entry name" value="MFS_2"/>
    <property type="match status" value="2"/>
</dbReference>
<dbReference type="PANTHER" id="PTHR11328:SF24">
    <property type="entry name" value="MAJOR FACILITATOR SUPERFAMILY (MFS) PROFILE DOMAIN-CONTAINING PROTEIN"/>
    <property type="match status" value="1"/>
</dbReference>
<keyword evidence="3" id="KW-1185">Reference proteome</keyword>
<reference evidence="2 3" key="1">
    <citation type="journal article" date="2018" name="Int. J. Syst. Evol. Microbiol.">
        <title>Bifidobacterium callitrichidarum sp. nov. from the faeces of the emperor tamarin (Saguinus imperator).</title>
        <authorList>
            <person name="Modesto M."/>
            <person name="Michelini S."/>
            <person name="Sansosti M.C."/>
            <person name="De Filippo C."/>
            <person name="Cavalieri D."/>
            <person name="Qvirist L."/>
            <person name="Andlid T."/>
            <person name="Spiezio C."/>
            <person name="Sandri C."/>
            <person name="Pascarelli S."/>
            <person name="Sgorbati B."/>
            <person name="Mattarelli P."/>
        </authorList>
    </citation>
    <scope>NUCLEOTIDE SEQUENCE [LARGE SCALE GENOMIC DNA]</scope>
    <source>
        <strain evidence="2 3">TRI 5</strain>
    </source>
</reference>
<dbReference type="GO" id="GO:0008643">
    <property type="term" value="P:carbohydrate transport"/>
    <property type="evidence" value="ECO:0007669"/>
    <property type="project" value="InterPro"/>
</dbReference>
<keyword evidence="1" id="KW-1133">Transmembrane helix</keyword>
<keyword evidence="1" id="KW-0812">Transmembrane</keyword>
<dbReference type="EMBL" id="QFFM01000001">
    <property type="protein sequence ID" value="PWG67000.1"/>
    <property type="molecule type" value="Genomic_DNA"/>
</dbReference>
<dbReference type="Proteomes" id="UP000245876">
    <property type="component" value="Unassembled WGS sequence"/>
</dbReference>
<feature type="transmembrane region" description="Helical" evidence="1">
    <location>
        <begin position="139"/>
        <end position="157"/>
    </location>
</feature>
<feature type="transmembrane region" description="Helical" evidence="1">
    <location>
        <begin position="490"/>
        <end position="512"/>
    </location>
</feature>
<name>A0A2U2ND22_9BIFI</name>
<feature type="transmembrane region" description="Helical" evidence="1">
    <location>
        <begin position="206"/>
        <end position="226"/>
    </location>
</feature>
<organism evidence="2 3">
    <name type="scientific">Bifidobacterium callitrichidarum</name>
    <dbReference type="NCBI Taxonomy" id="2052941"/>
    <lineage>
        <taxon>Bacteria</taxon>
        <taxon>Bacillati</taxon>
        <taxon>Actinomycetota</taxon>
        <taxon>Actinomycetes</taxon>
        <taxon>Bifidobacteriales</taxon>
        <taxon>Bifidobacteriaceae</taxon>
        <taxon>Bifidobacterium</taxon>
    </lineage>
</organism>
<feature type="transmembrane region" description="Helical" evidence="1">
    <location>
        <begin position="93"/>
        <end position="118"/>
    </location>
</feature>
<dbReference type="InterPro" id="IPR036259">
    <property type="entry name" value="MFS_trans_sf"/>
</dbReference>
<dbReference type="GO" id="GO:0015293">
    <property type="term" value="F:symporter activity"/>
    <property type="evidence" value="ECO:0007669"/>
    <property type="project" value="InterPro"/>
</dbReference>
<evidence type="ECO:0000313" key="3">
    <source>
        <dbReference type="Proteomes" id="UP000245876"/>
    </source>
</evidence>
<feature type="transmembrane region" description="Helical" evidence="1">
    <location>
        <begin position="377"/>
        <end position="399"/>
    </location>
</feature>
<feature type="transmembrane region" description="Helical" evidence="1">
    <location>
        <begin position="345"/>
        <end position="365"/>
    </location>
</feature>
<gene>
    <name evidence="2" type="ORF">DF196_00310</name>
</gene>
<keyword evidence="1" id="KW-0472">Membrane</keyword>
<dbReference type="PANTHER" id="PTHR11328">
    <property type="entry name" value="MAJOR FACILITATOR SUPERFAMILY DOMAIN-CONTAINING PROTEIN"/>
    <property type="match status" value="1"/>
</dbReference>
<evidence type="ECO:0000313" key="2">
    <source>
        <dbReference type="EMBL" id="PWG67000.1"/>
    </source>
</evidence>
<evidence type="ECO:0000256" key="1">
    <source>
        <dbReference type="SAM" id="Phobius"/>
    </source>
</evidence>
<dbReference type="GO" id="GO:0005886">
    <property type="term" value="C:plasma membrane"/>
    <property type="evidence" value="ECO:0007669"/>
    <property type="project" value="TreeGrafter"/>
</dbReference>
<proteinExistence type="predicted"/>
<dbReference type="AlphaFoldDB" id="A0A2U2ND22"/>
<sequence>MRTGRADTIETRYADPEGCRAAVRPRGAGRAGVERTMMSRPNGNRIKRANVASETVDAALPWKAKLGYATFSLSYVMQTMIVTWQMFYFTTFLGVSMAVTAVLIAIGKIVASVIGPVWGYISDRMYRNALGRRFGRRRSILIFAIPANFVFYLLLWIPNLPLVVYFAANLLYWAFFAGITTVQYGLPSEMTENPTQRAQLVGVNQIAGAIGGTFLSVLNVYLFTIWGKDNWESYFNMALLYGLLGTAVLMLGFLSIQERPFSESTNVSAADAGADATSGEAGGVHIGFGRRLVSVVWNFLSVLKVKEFRNYLGLYLSEEMFRTVRGTLNTYFVIFVLLLDPQTVSLATGVNLLFGIACVGFFMWITAKIGGPRAYRLGGVEVIFVFLAMFVLAMTASHIPTGTRAVLYIGLGLFMNFGITGVVNATQYTYTFIPDVDEIITSKRREGQYAAINSTIDDIFSSAETIVIGLVLEATGFVEGAQSQPPQTVFALACLFSFVPIAICIVGIAFTFRLRLNRENHELLLAEIDRLRSGGAMEDVTPETRTLVESLTGMPYEHCWGHNNVIDVSHKG</sequence>